<protein>
    <recommendedName>
        <fullName evidence="3">Transposase</fullName>
    </recommendedName>
</protein>
<dbReference type="EMBL" id="JAKMXF010000007">
    <property type="protein sequence ID" value="KAI6661787.1"/>
    <property type="molecule type" value="Genomic_DNA"/>
</dbReference>
<evidence type="ECO:0000313" key="2">
    <source>
        <dbReference type="Proteomes" id="UP001165289"/>
    </source>
</evidence>
<reference evidence="1 2" key="1">
    <citation type="journal article" date="2023" name="BMC Biol.">
        <title>The compact genome of the sponge Oopsacas minuta (Hexactinellida) is lacking key metazoan core genes.</title>
        <authorList>
            <person name="Santini S."/>
            <person name="Schenkelaars Q."/>
            <person name="Jourda C."/>
            <person name="Duchesne M."/>
            <person name="Belahbib H."/>
            <person name="Rocher C."/>
            <person name="Selva M."/>
            <person name="Riesgo A."/>
            <person name="Vervoort M."/>
            <person name="Leys S.P."/>
            <person name="Kodjabachian L."/>
            <person name="Le Bivic A."/>
            <person name="Borchiellini C."/>
            <person name="Claverie J.M."/>
            <person name="Renard E."/>
        </authorList>
    </citation>
    <scope>NUCLEOTIDE SEQUENCE [LARGE SCALE GENOMIC DNA]</scope>
    <source>
        <strain evidence="1">SPO-2</strain>
    </source>
</reference>
<gene>
    <name evidence="1" type="ORF">LOD99_9854</name>
</gene>
<dbReference type="AlphaFoldDB" id="A0AAV7KK49"/>
<accession>A0AAV7KK49</accession>
<proteinExistence type="predicted"/>
<comment type="caution">
    <text evidence="1">The sequence shown here is derived from an EMBL/GenBank/DDBJ whole genome shotgun (WGS) entry which is preliminary data.</text>
</comment>
<evidence type="ECO:0000313" key="1">
    <source>
        <dbReference type="EMBL" id="KAI6661787.1"/>
    </source>
</evidence>
<name>A0AAV7KK49_9METZ</name>
<organism evidence="1 2">
    <name type="scientific">Oopsacas minuta</name>
    <dbReference type="NCBI Taxonomy" id="111878"/>
    <lineage>
        <taxon>Eukaryota</taxon>
        <taxon>Metazoa</taxon>
        <taxon>Porifera</taxon>
        <taxon>Hexactinellida</taxon>
        <taxon>Hexasterophora</taxon>
        <taxon>Lyssacinosida</taxon>
        <taxon>Leucopsacidae</taxon>
        <taxon>Oopsacas</taxon>
    </lineage>
</organism>
<evidence type="ECO:0008006" key="3">
    <source>
        <dbReference type="Google" id="ProtNLM"/>
    </source>
</evidence>
<keyword evidence="2" id="KW-1185">Reference proteome</keyword>
<sequence>MALISVSAPVVTGKGSNMVAGLRDAPRIDCACHRLRTVFNEAYKETQNQCPKFKEYEEAACILCKHVKQATGIQETLPVSIKHGKIHVHGHPSTAVHTALTKAT</sequence>
<dbReference type="Proteomes" id="UP001165289">
    <property type="component" value="Unassembled WGS sequence"/>
</dbReference>